<gene>
    <name evidence="3" type="ORF">SLEP1_g35550</name>
</gene>
<dbReference type="Proteomes" id="UP001054252">
    <property type="component" value="Unassembled WGS sequence"/>
</dbReference>
<dbReference type="Pfam" id="PF24767">
    <property type="entry name" value="UBA_At5g58720"/>
    <property type="match status" value="1"/>
</dbReference>
<comment type="caution">
    <text evidence="3">The sequence shown here is derived from an EMBL/GenBank/DDBJ whole genome shotgun (WGS) entry which is preliminary data.</text>
</comment>
<evidence type="ECO:0000259" key="2">
    <source>
        <dbReference type="PROSITE" id="PS50828"/>
    </source>
</evidence>
<dbReference type="SMART" id="SM01162">
    <property type="entry name" value="DUF1771"/>
    <property type="match status" value="1"/>
</dbReference>
<feature type="compositionally biased region" description="Low complexity" evidence="1">
    <location>
        <begin position="101"/>
        <end position="111"/>
    </location>
</feature>
<keyword evidence="4" id="KW-1185">Reference proteome</keyword>
<evidence type="ECO:0000313" key="3">
    <source>
        <dbReference type="EMBL" id="GKV26207.1"/>
    </source>
</evidence>
<dbReference type="Pfam" id="PF01713">
    <property type="entry name" value="Smr"/>
    <property type="match status" value="1"/>
</dbReference>
<dbReference type="SMART" id="SM00463">
    <property type="entry name" value="SMR"/>
    <property type="match status" value="1"/>
</dbReference>
<dbReference type="PANTHER" id="PTHR47676">
    <property type="entry name" value="OS01G0225100 PROTEIN"/>
    <property type="match status" value="1"/>
</dbReference>
<dbReference type="InterPro" id="IPR013899">
    <property type="entry name" value="DUF1771"/>
</dbReference>
<dbReference type="InterPro" id="IPR036063">
    <property type="entry name" value="Smr_dom_sf"/>
</dbReference>
<feature type="region of interest" description="Disordered" evidence="1">
    <location>
        <begin position="1"/>
        <end position="52"/>
    </location>
</feature>
<dbReference type="InterPro" id="IPR056254">
    <property type="entry name" value="At5g58720/SDE5-like_UBA-like"/>
</dbReference>
<reference evidence="3 4" key="1">
    <citation type="journal article" date="2021" name="Commun. Biol.">
        <title>The genome of Shorea leprosula (Dipterocarpaceae) highlights the ecological relevance of drought in aseasonal tropical rainforests.</title>
        <authorList>
            <person name="Ng K.K.S."/>
            <person name="Kobayashi M.J."/>
            <person name="Fawcett J.A."/>
            <person name="Hatakeyama M."/>
            <person name="Paape T."/>
            <person name="Ng C.H."/>
            <person name="Ang C.C."/>
            <person name="Tnah L.H."/>
            <person name="Lee C.T."/>
            <person name="Nishiyama T."/>
            <person name="Sese J."/>
            <person name="O'Brien M.J."/>
            <person name="Copetti D."/>
            <person name="Mohd Noor M.I."/>
            <person name="Ong R.C."/>
            <person name="Putra M."/>
            <person name="Sireger I.Z."/>
            <person name="Indrioko S."/>
            <person name="Kosugi Y."/>
            <person name="Izuno A."/>
            <person name="Isagi Y."/>
            <person name="Lee S.L."/>
            <person name="Shimizu K.K."/>
        </authorList>
    </citation>
    <scope>NUCLEOTIDE SEQUENCE [LARGE SCALE GENOMIC DNA]</scope>
    <source>
        <strain evidence="3">214</strain>
    </source>
</reference>
<dbReference type="InterPro" id="IPR055319">
    <property type="entry name" value="At5g58720-like"/>
</dbReference>
<dbReference type="Gene3D" id="3.30.1370.110">
    <property type="match status" value="1"/>
</dbReference>
<dbReference type="PROSITE" id="PS50828">
    <property type="entry name" value="SMR"/>
    <property type="match status" value="1"/>
</dbReference>
<protein>
    <recommendedName>
        <fullName evidence="2">Smr domain-containing protein</fullName>
    </recommendedName>
</protein>
<dbReference type="SUPFAM" id="SSF160443">
    <property type="entry name" value="SMR domain-like"/>
    <property type="match status" value="1"/>
</dbReference>
<feature type="region of interest" description="Disordered" evidence="1">
    <location>
        <begin position="90"/>
        <end position="135"/>
    </location>
</feature>
<evidence type="ECO:0000313" key="4">
    <source>
        <dbReference type="Proteomes" id="UP001054252"/>
    </source>
</evidence>
<evidence type="ECO:0000256" key="1">
    <source>
        <dbReference type="SAM" id="MobiDB-lite"/>
    </source>
</evidence>
<accession>A0AAV5KNK3</accession>
<sequence length="517" mass="57204">MKHAAKKKKKRSRPPKAPCNGATNDEQREQREQQQQLLHRQEQEQQEQGRILDSLVEAFDSVSLEEAASAYEQAGGDPNKAAQILSSLVDGDAKSEGPDPSTSGSSSSSGSDFMETGCLQNVGSGRGKQKKRVGAATGTVSTMLGKDYTRASPRKHSKARAMEDYHGVLDKEEAEQFLCSMLGDESDLSMAVVRDVLCQCGYNVEKALDVLLDLSASSCERSGNENDNLSDTQDSGLLIEQFENLTDGGSECISYPPEYEFQDSIWSLGYDSRDYSKVLTCSEAVSPTSSTSNLADLPQKVLESLFNMSKSPEHEPSTMNWRSVVKKMQSLGPGFDVCTSSVSEPQQGSYAKGDEYHVFRKTAKEHWDSMRTYYQKAAEAHSKGKFEHAAYLSDQGKIQNKLARAADEKASQDIFEARNKGIENVITIDLHGQHLKQAMRLLKLHLLFGNYMPSIQTLRVITGCGSRGVGKSVLKQSVIELLEVEDIEWSEENRGTLLIKFDGYREFSFLDTESDTE</sequence>
<dbReference type="Pfam" id="PF08590">
    <property type="entry name" value="DUF1771"/>
    <property type="match status" value="1"/>
</dbReference>
<dbReference type="InterPro" id="IPR002625">
    <property type="entry name" value="Smr_dom"/>
</dbReference>
<name>A0AAV5KNK3_9ROSI</name>
<dbReference type="EMBL" id="BPVZ01000071">
    <property type="protein sequence ID" value="GKV26207.1"/>
    <property type="molecule type" value="Genomic_DNA"/>
</dbReference>
<feature type="compositionally biased region" description="Basic residues" evidence="1">
    <location>
        <begin position="1"/>
        <end position="14"/>
    </location>
</feature>
<dbReference type="PANTHER" id="PTHR47676:SF1">
    <property type="entry name" value="SMR DOMAIN-CONTAINING PROTEIN"/>
    <property type="match status" value="1"/>
</dbReference>
<feature type="domain" description="Smr" evidence="2">
    <location>
        <begin position="428"/>
        <end position="502"/>
    </location>
</feature>
<dbReference type="AlphaFoldDB" id="A0AAV5KNK3"/>
<proteinExistence type="predicted"/>
<organism evidence="3 4">
    <name type="scientific">Rubroshorea leprosula</name>
    <dbReference type="NCBI Taxonomy" id="152421"/>
    <lineage>
        <taxon>Eukaryota</taxon>
        <taxon>Viridiplantae</taxon>
        <taxon>Streptophyta</taxon>
        <taxon>Embryophyta</taxon>
        <taxon>Tracheophyta</taxon>
        <taxon>Spermatophyta</taxon>
        <taxon>Magnoliopsida</taxon>
        <taxon>eudicotyledons</taxon>
        <taxon>Gunneridae</taxon>
        <taxon>Pentapetalae</taxon>
        <taxon>rosids</taxon>
        <taxon>malvids</taxon>
        <taxon>Malvales</taxon>
        <taxon>Dipterocarpaceae</taxon>
        <taxon>Rubroshorea</taxon>
    </lineage>
</organism>